<evidence type="ECO:0000256" key="1">
    <source>
        <dbReference type="SAM" id="SignalP"/>
    </source>
</evidence>
<feature type="signal peptide" evidence="1">
    <location>
        <begin position="1"/>
        <end position="19"/>
    </location>
</feature>
<dbReference type="EMBL" id="CALNXK010000085">
    <property type="protein sequence ID" value="CAH3148878.1"/>
    <property type="molecule type" value="Genomic_DNA"/>
</dbReference>
<gene>
    <name evidence="2" type="ORF">PLOB_00046858</name>
</gene>
<reference evidence="2 3" key="1">
    <citation type="submission" date="2022-05" db="EMBL/GenBank/DDBJ databases">
        <authorList>
            <consortium name="Genoscope - CEA"/>
            <person name="William W."/>
        </authorList>
    </citation>
    <scope>NUCLEOTIDE SEQUENCE [LARGE SCALE GENOMIC DNA]</scope>
</reference>
<protein>
    <recommendedName>
        <fullName evidence="4">Secreted protein</fullName>
    </recommendedName>
</protein>
<keyword evidence="3" id="KW-1185">Reference proteome</keyword>
<feature type="non-terminal residue" evidence="2">
    <location>
        <position position="108"/>
    </location>
</feature>
<keyword evidence="1" id="KW-0732">Signal</keyword>
<evidence type="ECO:0008006" key="4">
    <source>
        <dbReference type="Google" id="ProtNLM"/>
    </source>
</evidence>
<name>A0ABN8PUP3_9CNID</name>
<sequence>MLTIRATFWLSVYQTTVWARRESMKACKDNKTARSSRNVEPWDLSKRENFSDTFQTKELANGTLKKFRFLKCRIIVRSNKRWWNLEQRQLVTKLNSVKNKARRVNFPP</sequence>
<feature type="chain" id="PRO_5046655356" description="Secreted protein" evidence="1">
    <location>
        <begin position="20"/>
        <end position="108"/>
    </location>
</feature>
<evidence type="ECO:0000313" key="2">
    <source>
        <dbReference type="EMBL" id="CAH3148878.1"/>
    </source>
</evidence>
<accession>A0ABN8PUP3</accession>
<evidence type="ECO:0000313" key="3">
    <source>
        <dbReference type="Proteomes" id="UP001159405"/>
    </source>
</evidence>
<proteinExistence type="predicted"/>
<comment type="caution">
    <text evidence="2">The sequence shown here is derived from an EMBL/GenBank/DDBJ whole genome shotgun (WGS) entry which is preliminary data.</text>
</comment>
<organism evidence="2 3">
    <name type="scientific">Porites lobata</name>
    <dbReference type="NCBI Taxonomy" id="104759"/>
    <lineage>
        <taxon>Eukaryota</taxon>
        <taxon>Metazoa</taxon>
        <taxon>Cnidaria</taxon>
        <taxon>Anthozoa</taxon>
        <taxon>Hexacorallia</taxon>
        <taxon>Scleractinia</taxon>
        <taxon>Fungiina</taxon>
        <taxon>Poritidae</taxon>
        <taxon>Porites</taxon>
    </lineage>
</organism>
<dbReference type="Proteomes" id="UP001159405">
    <property type="component" value="Unassembled WGS sequence"/>
</dbReference>